<accession>A0ABD5DWS7</accession>
<feature type="domain" description="Putative cyclic diguanylate phosphodiesterase CSS motif-containing" evidence="1">
    <location>
        <begin position="26"/>
        <end position="78"/>
    </location>
</feature>
<feature type="non-terminal residue" evidence="2">
    <location>
        <position position="1"/>
    </location>
</feature>
<reference evidence="2" key="1">
    <citation type="submission" date="2019-07" db="EMBL/GenBank/DDBJ databases">
        <title>Biological characteristics of mucoid Acinetobacter baumannii from a general hospital in China.</title>
        <authorList>
            <person name="Hua X."/>
            <person name="Yu Y."/>
        </authorList>
    </citation>
    <scope>NUCLEOTIDE SEQUENCE</scope>
    <source>
        <strain evidence="2">N8</strain>
    </source>
</reference>
<organism evidence="2">
    <name type="scientific">Acinetobacter baumannii</name>
    <dbReference type="NCBI Taxonomy" id="470"/>
    <lineage>
        <taxon>Bacteria</taxon>
        <taxon>Pseudomonadati</taxon>
        <taxon>Pseudomonadota</taxon>
        <taxon>Gammaproteobacteria</taxon>
        <taxon>Moraxellales</taxon>
        <taxon>Moraxellaceae</taxon>
        <taxon>Acinetobacter</taxon>
        <taxon>Acinetobacter calcoaceticus/baumannii complex</taxon>
    </lineage>
</organism>
<gene>
    <name evidence="2" type="ORF">FPK63_26450</name>
</gene>
<dbReference type="AlphaFoldDB" id="A0ABD5DWS7"/>
<name>A0ABD5DWS7_ACIBA</name>
<protein>
    <submittedName>
        <fullName evidence="2">EAL domain-containing protein</fullName>
    </submittedName>
</protein>
<evidence type="ECO:0000313" key="2">
    <source>
        <dbReference type="EMBL" id="MDR8434578.1"/>
    </source>
</evidence>
<proteinExistence type="predicted"/>
<evidence type="ECO:0000259" key="1">
    <source>
        <dbReference type="Pfam" id="PF12792"/>
    </source>
</evidence>
<dbReference type="EMBL" id="VMAF01001577">
    <property type="protein sequence ID" value="MDR8434578.1"/>
    <property type="molecule type" value="Genomic_DNA"/>
</dbReference>
<sequence length="78" mass="9023">LILAIILPISLSIWQAARQAKMQFYRELDDYSNRIVVRTLQVADQAREALREADAHTAASCSPEHLLTLRRIAYTHRY</sequence>
<dbReference type="Pfam" id="PF12792">
    <property type="entry name" value="CSS-motif"/>
    <property type="match status" value="1"/>
</dbReference>
<feature type="non-terminal residue" evidence="2">
    <location>
        <position position="78"/>
    </location>
</feature>
<dbReference type="InterPro" id="IPR024744">
    <property type="entry name" value="CSS-motif_dom"/>
</dbReference>
<comment type="caution">
    <text evidence="2">The sequence shown here is derived from an EMBL/GenBank/DDBJ whole genome shotgun (WGS) entry which is preliminary data.</text>
</comment>